<dbReference type="RefSeq" id="WP_066089293.1">
    <property type="nucleotide sequence ID" value="NZ_CP017476.1"/>
</dbReference>
<name>A0A167I505_9BURK</name>
<dbReference type="OrthoDB" id="8907277at2"/>
<reference evidence="1 4" key="2">
    <citation type="submission" date="2016-10" db="EMBL/GenBank/DDBJ databases">
        <title>Hydorgenophaga sp. LPB0072 isolated from gastropod.</title>
        <authorList>
            <person name="Kim E."/>
            <person name="Yi H."/>
        </authorList>
    </citation>
    <scope>NUCLEOTIDE SEQUENCE [LARGE SCALE GENOMIC DNA]</scope>
    <source>
        <strain evidence="1 4">LPB0072</strain>
    </source>
</reference>
<evidence type="ECO:0000313" key="2">
    <source>
        <dbReference type="EMBL" id="OAD42157.1"/>
    </source>
</evidence>
<dbReference type="AlphaFoldDB" id="A0A167I505"/>
<proteinExistence type="predicted"/>
<keyword evidence="3" id="KW-1185">Reference proteome</keyword>
<organism evidence="1 4">
    <name type="scientific">Hydrogenophaga crassostreae</name>
    <dbReference type="NCBI Taxonomy" id="1763535"/>
    <lineage>
        <taxon>Bacteria</taxon>
        <taxon>Pseudomonadati</taxon>
        <taxon>Pseudomonadota</taxon>
        <taxon>Betaproteobacteria</taxon>
        <taxon>Burkholderiales</taxon>
        <taxon>Comamonadaceae</taxon>
        <taxon>Hydrogenophaga</taxon>
    </lineage>
</organism>
<dbReference type="Proteomes" id="UP000185657">
    <property type="component" value="Unassembled WGS sequence"/>
</dbReference>
<reference evidence="2 3" key="1">
    <citation type="submission" date="2016-02" db="EMBL/GenBank/DDBJ databases">
        <title>Draft genome sequence of Hydrogenophaga sp. LPB0072.</title>
        <authorList>
            <person name="Shin S.-K."/>
            <person name="Yi H."/>
        </authorList>
    </citation>
    <scope>NUCLEOTIDE SEQUENCE [LARGE SCALE GENOMIC DNA]</scope>
    <source>
        <strain evidence="2 3">LPB0072</strain>
    </source>
</reference>
<dbReference type="EMBL" id="CP017476">
    <property type="protein sequence ID" value="AOW14121.1"/>
    <property type="molecule type" value="Genomic_DNA"/>
</dbReference>
<evidence type="ECO:0000313" key="3">
    <source>
        <dbReference type="Proteomes" id="UP000185657"/>
    </source>
</evidence>
<dbReference type="STRING" id="1763535.LPB072_16020"/>
<dbReference type="KEGG" id="hyl:LPB072_16020"/>
<evidence type="ECO:0000313" key="4">
    <source>
        <dbReference type="Proteomes" id="UP000185680"/>
    </source>
</evidence>
<sequence>MSSTLAQVHQLAQECRALALGLFQGLNDPHAELLAMVWGPRFDREHALGLWAGFSRRDPVQALPVLPAMLALADRFDGLSAPVQHRLRRFILKHQSLQVTTV</sequence>
<gene>
    <name evidence="1" type="ORF">LPB072_16020</name>
    <name evidence="2" type="ORF">LPB72_09310</name>
</gene>
<protein>
    <submittedName>
        <fullName evidence="1">Uncharacterized protein</fullName>
    </submittedName>
</protein>
<dbReference type="Proteomes" id="UP000185680">
    <property type="component" value="Chromosome"/>
</dbReference>
<accession>A0A167I505</accession>
<evidence type="ECO:0000313" key="1">
    <source>
        <dbReference type="EMBL" id="AOW14121.1"/>
    </source>
</evidence>
<dbReference type="EMBL" id="LVWD01000011">
    <property type="protein sequence ID" value="OAD42157.1"/>
    <property type="molecule type" value="Genomic_DNA"/>
</dbReference>